<dbReference type="Gene3D" id="3.10.20.90">
    <property type="entry name" value="Phosphatidylinositol 3-kinase Catalytic Subunit, Chain A, domain 1"/>
    <property type="match status" value="1"/>
</dbReference>
<dbReference type="GO" id="GO:0006986">
    <property type="term" value="P:response to unfolded protein"/>
    <property type="evidence" value="ECO:0007669"/>
    <property type="project" value="UniProtKB-KW"/>
</dbReference>
<reference evidence="10" key="1">
    <citation type="submission" date="2025-08" db="UniProtKB">
        <authorList>
            <consortium name="RefSeq"/>
        </authorList>
    </citation>
    <scope>IDENTIFICATION</scope>
    <source>
        <tissue evidence="10">Thorax and Abdomen</tissue>
    </source>
</reference>
<feature type="compositionally biased region" description="Polar residues" evidence="7">
    <location>
        <begin position="313"/>
        <end position="323"/>
    </location>
</feature>
<dbReference type="InterPro" id="IPR029071">
    <property type="entry name" value="Ubiquitin-like_domsf"/>
</dbReference>
<dbReference type="InterPro" id="IPR001012">
    <property type="entry name" value="UBX_dom"/>
</dbReference>
<dbReference type="InParanoid" id="A0A6J0C9I9"/>
<dbReference type="OrthoDB" id="2445133at2759"/>
<feature type="compositionally biased region" description="Polar residues" evidence="7">
    <location>
        <begin position="119"/>
        <end position="144"/>
    </location>
</feature>
<gene>
    <name evidence="10" type="primary">LOC107226682</name>
</gene>
<dbReference type="SUPFAM" id="SSF52833">
    <property type="entry name" value="Thioredoxin-like"/>
    <property type="match status" value="1"/>
</dbReference>
<feature type="compositionally biased region" description="Polar residues" evidence="7">
    <location>
        <begin position="478"/>
        <end position="490"/>
    </location>
</feature>
<dbReference type="InterPro" id="IPR036249">
    <property type="entry name" value="Thioredoxin-like_sf"/>
</dbReference>
<evidence type="ECO:0000256" key="3">
    <source>
        <dbReference type="ARBA" id="ARBA00038812"/>
    </source>
</evidence>
<dbReference type="PANTHER" id="PTHR46424">
    <property type="entry name" value="UBX DOMAIN-CONTAINING PROTEIN 4"/>
    <property type="match status" value="1"/>
</dbReference>
<dbReference type="GO" id="GO:0005789">
    <property type="term" value="C:endoplasmic reticulum membrane"/>
    <property type="evidence" value="ECO:0007669"/>
    <property type="project" value="UniProtKB-SubCell"/>
</dbReference>
<dbReference type="KEGG" id="nlo:107226682"/>
<dbReference type="Pfam" id="PF00789">
    <property type="entry name" value="UBX"/>
    <property type="match status" value="1"/>
</dbReference>
<evidence type="ECO:0000259" key="8">
    <source>
        <dbReference type="PROSITE" id="PS50033"/>
    </source>
</evidence>
<dbReference type="Pfam" id="PF23187">
    <property type="entry name" value="UBX7_N"/>
    <property type="match status" value="1"/>
</dbReference>
<feature type="region of interest" description="Disordered" evidence="7">
    <location>
        <begin position="114"/>
        <end position="144"/>
    </location>
</feature>
<evidence type="ECO:0000256" key="4">
    <source>
        <dbReference type="ARBA" id="ARBA00040925"/>
    </source>
</evidence>
<dbReference type="RefSeq" id="XP_015523060.1">
    <property type="nucleotide sequence ID" value="XM_015667574.2"/>
</dbReference>
<name>A0A6J0C9I9_NEOLC</name>
<comment type="function">
    <text evidence="6">Involved in endoplasmic reticulum-associated protein degradation (ERAD). Acts as a platform to recruit both UBQLN1 and VCP to the ER during ERAD.</text>
</comment>
<accession>A0A6J0C9I9</accession>
<dbReference type="AlphaFoldDB" id="A0A6J0C9I9"/>
<organism evidence="10">
    <name type="scientific">Neodiprion lecontei</name>
    <name type="common">Redheaded pine sawfly</name>
    <dbReference type="NCBI Taxonomy" id="441921"/>
    <lineage>
        <taxon>Eukaryota</taxon>
        <taxon>Metazoa</taxon>
        <taxon>Ecdysozoa</taxon>
        <taxon>Arthropoda</taxon>
        <taxon>Hexapoda</taxon>
        <taxon>Insecta</taxon>
        <taxon>Pterygota</taxon>
        <taxon>Neoptera</taxon>
        <taxon>Endopterygota</taxon>
        <taxon>Hymenoptera</taxon>
        <taxon>Tenthredinoidea</taxon>
        <taxon>Diprionidae</taxon>
        <taxon>Diprioninae</taxon>
        <taxon>Neodiprion</taxon>
    </lineage>
</organism>
<evidence type="ECO:0000256" key="6">
    <source>
        <dbReference type="ARBA" id="ARBA00046062"/>
    </source>
</evidence>
<evidence type="ECO:0000256" key="2">
    <source>
        <dbReference type="ARBA" id="ARBA00023230"/>
    </source>
</evidence>
<evidence type="ECO:0000256" key="1">
    <source>
        <dbReference type="ARBA" id="ARBA00004406"/>
    </source>
</evidence>
<dbReference type="SMART" id="SM00166">
    <property type="entry name" value="UBX"/>
    <property type="match status" value="1"/>
</dbReference>
<proteinExistence type="predicted"/>
<evidence type="ECO:0000256" key="5">
    <source>
        <dbReference type="ARBA" id="ARBA00041575"/>
    </source>
</evidence>
<feature type="compositionally biased region" description="Low complexity" evidence="7">
    <location>
        <begin position="461"/>
        <end position="472"/>
    </location>
</feature>
<feature type="region of interest" description="Disordered" evidence="7">
    <location>
        <begin position="459"/>
        <end position="541"/>
    </location>
</feature>
<comment type="subcellular location">
    <subcellularLocation>
        <location evidence="1">Endoplasmic reticulum membrane</location>
        <topology evidence="1">Peripheral membrane protein</topology>
    </subcellularLocation>
</comment>
<feature type="domain" description="UBX" evidence="8">
    <location>
        <begin position="334"/>
        <end position="412"/>
    </location>
</feature>
<dbReference type="Proteomes" id="UP000829291">
    <property type="component" value="Chromosome 4"/>
</dbReference>
<dbReference type="FunCoup" id="A0A6J0C9I9">
    <property type="interactions" value="1087"/>
</dbReference>
<feature type="compositionally biased region" description="Polar residues" evidence="7">
    <location>
        <begin position="530"/>
        <end position="541"/>
    </location>
</feature>
<comment type="subunit">
    <text evidence="3">Directly interacts with VCP. Interacts with UBQLN1. Forms a complex with VCP and UBQLN1.</text>
</comment>
<keyword evidence="9" id="KW-1185">Reference proteome</keyword>
<dbReference type="PANTHER" id="PTHR46424:SF1">
    <property type="entry name" value="UBX DOMAIN-CONTAINING PROTEIN 4"/>
    <property type="match status" value="1"/>
</dbReference>
<feature type="region of interest" description="Disordered" evidence="7">
    <location>
        <begin position="306"/>
        <end position="335"/>
    </location>
</feature>
<dbReference type="GO" id="GO:0036503">
    <property type="term" value="P:ERAD pathway"/>
    <property type="evidence" value="ECO:0007669"/>
    <property type="project" value="TreeGrafter"/>
</dbReference>
<evidence type="ECO:0000313" key="10">
    <source>
        <dbReference type="RefSeq" id="XP_015523060.1"/>
    </source>
</evidence>
<dbReference type="PROSITE" id="PS50033">
    <property type="entry name" value="UBX"/>
    <property type="match status" value="1"/>
</dbReference>
<evidence type="ECO:0000256" key="7">
    <source>
        <dbReference type="SAM" id="MobiDB-lite"/>
    </source>
</evidence>
<dbReference type="SUPFAM" id="SSF54236">
    <property type="entry name" value="Ubiquitin-like"/>
    <property type="match status" value="1"/>
</dbReference>
<protein>
    <recommendedName>
        <fullName evidence="4">UBX domain-containing protein 4</fullName>
    </recommendedName>
    <alternativeName>
        <fullName evidence="5">UBX domain-containing protein 2</fullName>
    </alternativeName>
</protein>
<sequence length="541" mass="59686">MKWFEGNITEAVAASKSRKAIFVVFVEGKDDASSKIAKVIDSEEISSRLERDDFVAVKLEGGSESYGFFTQIYQLVPIPSMFFIGQNGTPIEIIAGETSVADLTSKIDTILKKADPTSKDSSTSFIQAEQKSSAGSTSSLKNSETEISAIDLEKTESGTSMAPIPATSQQLPKEEIKIDNEDKTVIPDILETEIKPAPAKLDSPSTSQTATEATNKPELTAEEKVERARRLIELQKRQRDEEEARKVREREIERRKTGQEMLKIKQKQQELEIKQAYDERMKEKAAEAAAREKVRQQIMQDKLERKQRELDQQRQYGQQTPIQEQPKPRTPLSSDSGIVRIQFRPPSGNPHMGQFESTSTLGALRSYVLDNIELPFRQFALSTSFPRRDLTVDDDAKTLLELELVPTAVILILPLRNTNSTTAVTSAQDDGYLSRLMWAIFAGVLSVYGYIKGYFTGPPASSAEHQSSSSTSGGVHPTASNTDSGNSEPSPSVAAGLLRRNIGGQGSATIRTQGNVHRLHSGGDPDNDENNTWNGNSTQQM</sequence>
<feature type="region of interest" description="Disordered" evidence="7">
    <location>
        <begin position="198"/>
        <end position="224"/>
    </location>
</feature>
<feature type="compositionally biased region" description="Polar residues" evidence="7">
    <location>
        <begin position="203"/>
        <end position="214"/>
    </location>
</feature>
<evidence type="ECO:0000313" key="9">
    <source>
        <dbReference type="Proteomes" id="UP000829291"/>
    </source>
</evidence>
<keyword evidence="2" id="KW-0834">Unfolded protein response</keyword>
<dbReference type="GeneID" id="107226682"/>